<evidence type="ECO:0000313" key="6">
    <source>
        <dbReference type="Proteomes" id="UP000190973"/>
    </source>
</evidence>
<evidence type="ECO:0000313" key="3">
    <source>
        <dbReference type="EMBL" id="OOM63801.1"/>
    </source>
</evidence>
<protein>
    <submittedName>
        <fullName evidence="4">Competence protein TfoX</fullName>
    </submittedName>
    <submittedName>
        <fullName evidence="2">TfoX/Sxy family transcriptional regulator of competence genes</fullName>
    </submittedName>
</protein>
<dbReference type="EMBL" id="LZZI01000008">
    <property type="protein sequence ID" value="OOM63801.1"/>
    <property type="molecule type" value="Genomic_DNA"/>
</dbReference>
<feature type="domain" description="TfoX N-terminal" evidence="1">
    <location>
        <begin position="13"/>
        <end position="67"/>
    </location>
</feature>
<reference evidence="2" key="3">
    <citation type="submission" date="2020-05" db="EMBL/GenBank/DDBJ databases">
        <authorList>
            <person name="Brown S."/>
            <person name="Huntemann M."/>
            <person name="Clum A."/>
            <person name="Spunde A."/>
            <person name="Palaniappan K."/>
            <person name="Ritter S."/>
            <person name="Mikhailova N."/>
            <person name="Chen I.-M."/>
            <person name="Stamatis D."/>
            <person name="Reddy T."/>
            <person name="O'Malley R."/>
            <person name="Daum C."/>
            <person name="Shapiro N."/>
            <person name="Ivanova N."/>
            <person name="Kyrpides N."/>
            <person name="Woyke T."/>
        </authorList>
    </citation>
    <scope>NUCLEOTIDE SEQUENCE</scope>
    <source>
        <strain evidence="2">DJ080</strain>
    </source>
</reference>
<proteinExistence type="predicted"/>
<evidence type="ECO:0000313" key="2">
    <source>
        <dbReference type="EMBL" id="NRT88712.1"/>
    </source>
</evidence>
<dbReference type="Proteomes" id="UP001193748">
    <property type="component" value="Unassembled WGS sequence"/>
</dbReference>
<dbReference type="Proteomes" id="UP000190959">
    <property type="component" value="Unassembled WGS sequence"/>
</dbReference>
<reference evidence="2" key="4">
    <citation type="journal article" date="2022" name="Nat. Biotechnol.">
        <title>Carbon-negative production of acetone and isopropanol by gas fermentation at industrial pilot scale.</title>
        <authorList>
            <person name="Liew F.E."/>
            <person name="Nogle R."/>
            <person name="Abdalla T."/>
            <person name="Rasor B.J."/>
            <person name="Canter C."/>
            <person name="Jensen R.O."/>
            <person name="Wang L."/>
            <person name="Strutz J."/>
            <person name="Chirania P."/>
            <person name="De Tissera S."/>
            <person name="Mueller A.P."/>
            <person name="Ruan Z."/>
            <person name="Gao A."/>
            <person name="Tran L."/>
            <person name="Engle N.L."/>
            <person name="Bromley J.C."/>
            <person name="Daniell J."/>
            <person name="Conrado R."/>
            <person name="Tschaplinski T.J."/>
            <person name="Giannone R.J."/>
            <person name="Hettich R.L."/>
            <person name="Karim A.S."/>
            <person name="Simpson S.D."/>
            <person name="Brown S.D."/>
            <person name="Leang C."/>
            <person name="Jewett M.C."/>
            <person name="Kopke M."/>
        </authorList>
    </citation>
    <scope>NUCLEOTIDE SEQUENCE</scope>
    <source>
        <strain evidence="2">DJ080</strain>
    </source>
</reference>
<dbReference type="SUPFAM" id="SSF159894">
    <property type="entry name" value="YgaC/TfoX-N like"/>
    <property type="match status" value="1"/>
</dbReference>
<dbReference type="Gene3D" id="3.30.1460.30">
    <property type="entry name" value="YgaC/TfoX-N like chaperone"/>
    <property type="match status" value="1"/>
</dbReference>
<dbReference type="AlphaFoldDB" id="A0A1S8SE49"/>
<gene>
    <name evidence="2" type="ORF">B0H41_002391</name>
    <name evidence="4" type="ORF">CBEIBR21_07665</name>
    <name evidence="3" type="ORF">CLBCK_06130</name>
</gene>
<dbReference type="InterPro" id="IPR007076">
    <property type="entry name" value="TfoX_N"/>
</dbReference>
<evidence type="ECO:0000313" key="5">
    <source>
        <dbReference type="Proteomes" id="UP000190959"/>
    </source>
</evidence>
<name>A0A1S8SE49_CLOBE</name>
<accession>A0A1S8SE49</accession>
<reference evidence="4 5" key="2">
    <citation type="submission" date="2017-02" db="EMBL/GenBank/DDBJ databases">
        <title>Genome sequence of Clostridium beijerinckii Br21.</title>
        <authorList>
            <person name="Fonseca B.C."/>
            <person name="Guazzaroni M.E."/>
            <person name="Riano-Pachon D.M."/>
            <person name="Reginatto V."/>
        </authorList>
    </citation>
    <scope>NUCLEOTIDE SEQUENCE [LARGE SCALE GENOMIC DNA]</scope>
    <source>
        <strain evidence="4 5">Br21</strain>
    </source>
</reference>
<organism evidence="3 6">
    <name type="scientific">Clostridium beijerinckii</name>
    <name type="common">Clostridium MP</name>
    <dbReference type="NCBI Taxonomy" id="1520"/>
    <lineage>
        <taxon>Bacteria</taxon>
        <taxon>Bacillati</taxon>
        <taxon>Bacillota</taxon>
        <taxon>Clostridia</taxon>
        <taxon>Eubacteriales</taxon>
        <taxon>Clostridiaceae</taxon>
        <taxon>Clostridium</taxon>
    </lineage>
</organism>
<reference evidence="3 6" key="1">
    <citation type="submission" date="2016-05" db="EMBL/GenBank/DDBJ databases">
        <title>Microbial solvent formation.</title>
        <authorList>
            <person name="Poehlein A."/>
            <person name="Montoya Solano J.D."/>
            <person name="Flitsch S."/>
            <person name="Krabben P."/>
            <person name="Duerre P."/>
            <person name="Daniel R."/>
        </authorList>
    </citation>
    <scope>NUCLEOTIDE SEQUENCE [LARGE SCALE GENOMIC DNA]</scope>
    <source>
        <strain evidence="3 6">DSM 53</strain>
    </source>
</reference>
<dbReference type="RefSeq" id="WP_077837440.1">
    <property type="nucleotide sequence ID" value="NZ_JABSWW010000001.1"/>
</dbReference>
<sequence>MASNIEFVEYVCEQISGAGSITYRKMFGDYGIYCNQKIIGLICDNQFFLKITKGGRDLLHEVTEAPAYEGAKPSFLIESLDDREYLTEVVSATFEELPMQKVKKKIKGKK</sequence>
<evidence type="ECO:0000259" key="1">
    <source>
        <dbReference type="Pfam" id="PF04993"/>
    </source>
</evidence>
<evidence type="ECO:0000313" key="4">
    <source>
        <dbReference type="EMBL" id="OOP74356.1"/>
    </source>
</evidence>
<dbReference type="Pfam" id="PF04993">
    <property type="entry name" value="TfoX_N"/>
    <property type="match status" value="1"/>
</dbReference>
<dbReference type="EMBL" id="JABSWW010000001">
    <property type="protein sequence ID" value="NRT88712.1"/>
    <property type="molecule type" value="Genomic_DNA"/>
</dbReference>
<dbReference type="Proteomes" id="UP000190973">
    <property type="component" value="Unassembled WGS sequence"/>
</dbReference>
<dbReference type="EMBL" id="MWMH01000002">
    <property type="protein sequence ID" value="OOP74356.1"/>
    <property type="molecule type" value="Genomic_DNA"/>
</dbReference>
<comment type="caution">
    <text evidence="3">The sequence shown here is derived from an EMBL/GenBank/DDBJ whole genome shotgun (WGS) entry which is preliminary data.</text>
</comment>